<comment type="caution">
    <text evidence="4">The sequence shown here is derived from an EMBL/GenBank/DDBJ whole genome shotgun (WGS) entry which is preliminary data.</text>
</comment>
<keyword evidence="1" id="KW-0175">Coiled coil</keyword>
<sequence>MLETHINSECANYKLQCPAGCDPIDRSKFNTHLEQKTGFHMSFLLDRVMRLENAVQNGITSSSSQESINIMNAAIGDLQQKLGHLGDKIQSMSGGNSGNATSSQGAGVNDTDIQTIRTRCQVLELKTGTFEGIVTTLHREIERCITCLETLDRNRRADQEKMAANEQKMKQLERTIALKDIAIAEQDLRLQSLEMISYDGSLIWKVTEWSKKRENALKGTVTSIYSPAFYTSRTGYKMCARLYPNGDGMGKGTNLSIFFVVMKGHYDALLAWPFTQRVTFMLIDQNNRDHVVDSFRPDPNSSSFKRPTSEMNIASGCPLFMSLSKFDDPNTAYVKDDVMFVKISTDMSEIRRPIASSGTGGAST</sequence>
<dbReference type="InterPro" id="IPR002083">
    <property type="entry name" value="MATH/TRAF_dom"/>
</dbReference>
<evidence type="ECO:0000256" key="1">
    <source>
        <dbReference type="SAM" id="Coils"/>
    </source>
</evidence>
<organism evidence="4 5">
    <name type="scientific">Tegillarca granosa</name>
    <name type="common">Malaysian cockle</name>
    <name type="synonym">Anadara granosa</name>
    <dbReference type="NCBI Taxonomy" id="220873"/>
    <lineage>
        <taxon>Eukaryota</taxon>
        <taxon>Metazoa</taxon>
        <taxon>Spiralia</taxon>
        <taxon>Lophotrochozoa</taxon>
        <taxon>Mollusca</taxon>
        <taxon>Bivalvia</taxon>
        <taxon>Autobranchia</taxon>
        <taxon>Pteriomorphia</taxon>
        <taxon>Arcoida</taxon>
        <taxon>Arcoidea</taxon>
        <taxon>Arcidae</taxon>
        <taxon>Tegillarca</taxon>
    </lineage>
</organism>
<feature type="compositionally biased region" description="Polar residues" evidence="2">
    <location>
        <begin position="90"/>
        <end position="108"/>
    </location>
</feature>
<dbReference type="Pfam" id="PF16673">
    <property type="entry name" value="TRAF_BIRC3_bd"/>
    <property type="match status" value="1"/>
</dbReference>
<dbReference type="SUPFAM" id="SSF49599">
    <property type="entry name" value="TRAF domain-like"/>
    <property type="match status" value="1"/>
</dbReference>
<dbReference type="Gene3D" id="2.60.210.10">
    <property type="entry name" value="Apoptosis, Tumor Necrosis Factor Receptor Associated Protein 2, Chain A"/>
    <property type="match status" value="1"/>
</dbReference>
<gene>
    <name evidence="4" type="ORF">KUTeg_021583</name>
</gene>
<protein>
    <recommendedName>
        <fullName evidence="3">MATH domain-containing protein</fullName>
    </recommendedName>
</protein>
<keyword evidence="5" id="KW-1185">Reference proteome</keyword>
<reference evidence="4 5" key="1">
    <citation type="submission" date="2022-12" db="EMBL/GenBank/DDBJ databases">
        <title>Chromosome-level genome of Tegillarca granosa.</title>
        <authorList>
            <person name="Kim J."/>
        </authorList>
    </citation>
    <scope>NUCLEOTIDE SEQUENCE [LARGE SCALE GENOMIC DNA]</scope>
    <source>
        <strain evidence="4">Teg-2019</strain>
        <tissue evidence="4">Adductor muscle</tissue>
    </source>
</reference>
<dbReference type="Pfam" id="PF21355">
    <property type="entry name" value="TRAF-mep_MATH"/>
    <property type="match status" value="1"/>
</dbReference>
<dbReference type="SUPFAM" id="SSF57953">
    <property type="entry name" value="Trimerization domain of TRAF"/>
    <property type="match status" value="1"/>
</dbReference>
<dbReference type="PIRSF" id="PIRSF015614">
    <property type="entry name" value="TRAF"/>
    <property type="match status" value="1"/>
</dbReference>
<proteinExistence type="predicted"/>
<dbReference type="Gene3D" id="1.20.5.170">
    <property type="match status" value="1"/>
</dbReference>
<evidence type="ECO:0000313" key="4">
    <source>
        <dbReference type="EMBL" id="KAJ8300064.1"/>
    </source>
</evidence>
<feature type="region of interest" description="Disordered" evidence="2">
    <location>
        <begin position="87"/>
        <end position="108"/>
    </location>
</feature>
<feature type="coiled-coil region" evidence="1">
    <location>
        <begin position="148"/>
        <end position="175"/>
    </location>
</feature>
<dbReference type="PROSITE" id="PS50144">
    <property type="entry name" value="MATH"/>
    <property type="match status" value="1"/>
</dbReference>
<evidence type="ECO:0000256" key="2">
    <source>
        <dbReference type="SAM" id="MobiDB-lite"/>
    </source>
</evidence>
<dbReference type="Proteomes" id="UP001217089">
    <property type="component" value="Unassembled WGS sequence"/>
</dbReference>
<name>A0ABQ9E3Q3_TEGGR</name>
<dbReference type="EMBL" id="JARBDR010000919">
    <property type="protein sequence ID" value="KAJ8300064.1"/>
    <property type="molecule type" value="Genomic_DNA"/>
</dbReference>
<dbReference type="PANTHER" id="PTHR10131:SF138">
    <property type="entry name" value="RE66324P"/>
    <property type="match status" value="1"/>
</dbReference>
<accession>A0ABQ9E3Q3</accession>
<evidence type="ECO:0000259" key="3">
    <source>
        <dbReference type="PROSITE" id="PS50144"/>
    </source>
</evidence>
<dbReference type="InterPro" id="IPR008974">
    <property type="entry name" value="TRAF-like"/>
</dbReference>
<dbReference type="InterPro" id="IPR049342">
    <property type="entry name" value="TRAF1-6_MATH_dom"/>
</dbReference>
<dbReference type="InterPro" id="IPR032070">
    <property type="entry name" value="TRAF_BIRC3-bd"/>
</dbReference>
<feature type="domain" description="MATH" evidence="3">
    <location>
        <begin position="199"/>
        <end position="345"/>
    </location>
</feature>
<dbReference type="InterPro" id="IPR012227">
    <property type="entry name" value="TNF_rcpt-assoc_TRAF_met"/>
</dbReference>
<dbReference type="PANTHER" id="PTHR10131">
    <property type="entry name" value="TNF RECEPTOR ASSOCIATED FACTOR"/>
    <property type="match status" value="1"/>
</dbReference>
<dbReference type="SMART" id="SM00061">
    <property type="entry name" value="MATH"/>
    <property type="match status" value="1"/>
</dbReference>
<evidence type="ECO:0000313" key="5">
    <source>
        <dbReference type="Proteomes" id="UP001217089"/>
    </source>
</evidence>